<feature type="chain" id="PRO_5047280827" description="Kazal-like domain-containing protein" evidence="2">
    <location>
        <begin position="21"/>
        <end position="68"/>
    </location>
</feature>
<comment type="caution">
    <text evidence="4">The sequence shown here is derived from an EMBL/GenBank/DDBJ whole genome shotgun (WGS) entry which is preliminary data.</text>
</comment>
<dbReference type="SUPFAM" id="SSF100895">
    <property type="entry name" value="Kazal-type serine protease inhibitors"/>
    <property type="match status" value="1"/>
</dbReference>
<dbReference type="Pfam" id="PF00050">
    <property type="entry name" value="Kazal_1"/>
    <property type="match status" value="1"/>
</dbReference>
<evidence type="ECO:0000313" key="5">
    <source>
        <dbReference type="Proteomes" id="UP001642483"/>
    </source>
</evidence>
<dbReference type="Proteomes" id="UP001642483">
    <property type="component" value="Unassembled WGS sequence"/>
</dbReference>
<feature type="signal peptide" evidence="2">
    <location>
        <begin position="1"/>
        <end position="20"/>
    </location>
</feature>
<evidence type="ECO:0000313" key="4">
    <source>
        <dbReference type="EMBL" id="CAK8681912.1"/>
    </source>
</evidence>
<keyword evidence="1" id="KW-1015">Disulfide bond</keyword>
<dbReference type="PROSITE" id="PS51465">
    <property type="entry name" value="KAZAL_2"/>
    <property type="match status" value="1"/>
</dbReference>
<keyword evidence="5" id="KW-1185">Reference proteome</keyword>
<dbReference type="SMART" id="SM00280">
    <property type="entry name" value="KAZAL"/>
    <property type="match status" value="1"/>
</dbReference>
<sequence>MKITILLFAIVLLFVSTSEGRRCMFRCNRMEKPVCGSDGKTYHNGCMLRFEACKSGSNVYKKSEGHCS</sequence>
<protein>
    <recommendedName>
        <fullName evidence="3">Kazal-like domain-containing protein</fullName>
    </recommendedName>
</protein>
<evidence type="ECO:0000259" key="3">
    <source>
        <dbReference type="PROSITE" id="PS51465"/>
    </source>
</evidence>
<evidence type="ECO:0000256" key="1">
    <source>
        <dbReference type="ARBA" id="ARBA00023157"/>
    </source>
</evidence>
<dbReference type="InterPro" id="IPR050653">
    <property type="entry name" value="Prot_Inhib_GrowthFact_Antg"/>
</dbReference>
<gene>
    <name evidence="4" type="ORF">CVLEPA_LOCUS12144</name>
</gene>
<dbReference type="InterPro" id="IPR036058">
    <property type="entry name" value="Kazal_dom_sf"/>
</dbReference>
<feature type="domain" description="Kazal-like" evidence="3">
    <location>
        <begin position="17"/>
        <end position="68"/>
    </location>
</feature>
<accession>A0ABP0FTG7</accession>
<dbReference type="InterPro" id="IPR002350">
    <property type="entry name" value="Kazal_dom"/>
</dbReference>
<dbReference type="PANTHER" id="PTHR10913:SF68">
    <property type="entry name" value="TOMOREGULIN-1-RELATED"/>
    <property type="match status" value="1"/>
</dbReference>
<dbReference type="EMBL" id="CAWYQH010000090">
    <property type="protein sequence ID" value="CAK8681912.1"/>
    <property type="molecule type" value="Genomic_DNA"/>
</dbReference>
<dbReference type="PANTHER" id="PTHR10913">
    <property type="entry name" value="FOLLISTATIN-RELATED"/>
    <property type="match status" value="1"/>
</dbReference>
<organism evidence="4 5">
    <name type="scientific">Clavelina lepadiformis</name>
    <name type="common">Light-bulb sea squirt</name>
    <name type="synonym">Ascidia lepadiformis</name>
    <dbReference type="NCBI Taxonomy" id="159417"/>
    <lineage>
        <taxon>Eukaryota</taxon>
        <taxon>Metazoa</taxon>
        <taxon>Chordata</taxon>
        <taxon>Tunicata</taxon>
        <taxon>Ascidiacea</taxon>
        <taxon>Aplousobranchia</taxon>
        <taxon>Clavelinidae</taxon>
        <taxon>Clavelina</taxon>
    </lineage>
</organism>
<dbReference type="Gene3D" id="3.30.60.30">
    <property type="match status" value="1"/>
</dbReference>
<proteinExistence type="predicted"/>
<name>A0ABP0FTG7_CLALP</name>
<keyword evidence="2" id="KW-0732">Signal</keyword>
<evidence type="ECO:0000256" key="2">
    <source>
        <dbReference type="SAM" id="SignalP"/>
    </source>
</evidence>
<reference evidence="4 5" key="1">
    <citation type="submission" date="2024-02" db="EMBL/GenBank/DDBJ databases">
        <authorList>
            <person name="Daric V."/>
            <person name="Darras S."/>
        </authorList>
    </citation>
    <scope>NUCLEOTIDE SEQUENCE [LARGE SCALE GENOMIC DNA]</scope>
</reference>